<evidence type="ECO:0000313" key="8">
    <source>
        <dbReference type="Proteomes" id="UP000830375"/>
    </source>
</evidence>
<evidence type="ECO:0000256" key="6">
    <source>
        <dbReference type="ARBA" id="ARBA00023242"/>
    </source>
</evidence>
<keyword evidence="4" id="KW-0010">Activator</keyword>
<evidence type="ECO:0000256" key="5">
    <source>
        <dbReference type="ARBA" id="ARBA00023163"/>
    </source>
</evidence>
<comment type="caution">
    <text evidence="7">The sequence shown here is derived from an EMBL/GenBank/DDBJ whole genome shotgun (WGS) entry which is preliminary data.</text>
</comment>
<dbReference type="Proteomes" id="UP000830375">
    <property type="component" value="Unassembled WGS sequence"/>
</dbReference>
<keyword evidence="6" id="KW-0539">Nucleus</keyword>
<reference evidence="7 8" key="1">
    <citation type="submission" date="2022-01" db="EMBL/GenBank/DDBJ databases">
        <title>A high-quality chromosome-level genome assembly of rohu carp, Labeo rohita.</title>
        <authorList>
            <person name="Arick M.A. II"/>
            <person name="Hsu C.-Y."/>
            <person name="Magbanua Z."/>
            <person name="Pechanova O."/>
            <person name="Grover C."/>
            <person name="Miller E."/>
            <person name="Thrash A."/>
            <person name="Ezzel L."/>
            <person name="Alam S."/>
            <person name="Benzie J."/>
            <person name="Hamilton M."/>
            <person name="Karsi A."/>
            <person name="Lawrence M.L."/>
            <person name="Peterson D.G."/>
        </authorList>
    </citation>
    <scope>NUCLEOTIDE SEQUENCE [LARGE SCALE GENOMIC DNA]</scope>
    <source>
        <strain evidence="8">BAU-BD-2019</strain>
        <tissue evidence="7">Blood</tissue>
    </source>
</reference>
<dbReference type="EMBL" id="JACTAM010000021">
    <property type="protein sequence ID" value="KAI2651668.1"/>
    <property type="molecule type" value="Genomic_DNA"/>
</dbReference>
<dbReference type="InterPro" id="IPR051098">
    <property type="entry name" value="NeuroDiff_E-box_TFs"/>
</dbReference>
<evidence type="ECO:0000256" key="4">
    <source>
        <dbReference type="ARBA" id="ARBA00023159"/>
    </source>
</evidence>
<organism evidence="7 8">
    <name type="scientific">Labeo rohita</name>
    <name type="common">Indian major carp</name>
    <name type="synonym">Cyprinus rohita</name>
    <dbReference type="NCBI Taxonomy" id="84645"/>
    <lineage>
        <taxon>Eukaryota</taxon>
        <taxon>Metazoa</taxon>
        <taxon>Chordata</taxon>
        <taxon>Craniata</taxon>
        <taxon>Vertebrata</taxon>
        <taxon>Euteleostomi</taxon>
        <taxon>Actinopterygii</taxon>
        <taxon>Neopterygii</taxon>
        <taxon>Teleostei</taxon>
        <taxon>Ostariophysi</taxon>
        <taxon>Cypriniformes</taxon>
        <taxon>Cyprinidae</taxon>
        <taxon>Labeoninae</taxon>
        <taxon>Labeonini</taxon>
        <taxon>Labeo</taxon>
    </lineage>
</organism>
<evidence type="ECO:0000313" key="7">
    <source>
        <dbReference type="EMBL" id="KAI2651668.1"/>
    </source>
</evidence>
<evidence type="ECO:0000256" key="1">
    <source>
        <dbReference type="ARBA" id="ARBA00004123"/>
    </source>
</evidence>
<dbReference type="PANTHER" id="PTHR11793:SF10">
    <property type="entry name" value="TRANSCRIPTION FACTOR 4"/>
    <property type="match status" value="1"/>
</dbReference>
<dbReference type="PANTHER" id="PTHR11793">
    <property type="entry name" value="BASIC HELIX-LOOP-HELIX TRANSCRIPTION FACTOR"/>
    <property type="match status" value="1"/>
</dbReference>
<keyword evidence="5" id="KW-0804">Transcription</keyword>
<evidence type="ECO:0000256" key="3">
    <source>
        <dbReference type="ARBA" id="ARBA00023125"/>
    </source>
</evidence>
<evidence type="ECO:0000256" key="2">
    <source>
        <dbReference type="ARBA" id="ARBA00023015"/>
    </source>
</evidence>
<keyword evidence="8" id="KW-1185">Reference proteome</keyword>
<keyword evidence="3" id="KW-0238">DNA-binding</keyword>
<sequence length="155" mass="17213">MYLSACVFVQSSLMGGEVGMVSPETVSPTKLGSQYYQHYAGNPRRRALHSDSMEVQTKKVRKVPPGLPSSVSQRFTHVFHLKSFRQSHKKHDRSFNSPVKRQRGRTIACPVAADGPFNAPLMTLECPRAEQTPPRDVLTVLCCSSLRGKTERGAL</sequence>
<proteinExistence type="predicted"/>
<comment type="subcellular location">
    <subcellularLocation>
        <location evidence="1">Nucleus</location>
    </subcellularLocation>
</comment>
<protein>
    <submittedName>
        <fullName evidence="7">Transcription factor 4</fullName>
    </submittedName>
</protein>
<gene>
    <name evidence="7" type="ORF">H4Q32_019807</name>
</gene>
<name>A0ABQ8LLX8_LABRO</name>
<accession>A0ABQ8LLX8</accession>
<keyword evidence="2" id="KW-0805">Transcription regulation</keyword>